<comment type="caution">
    <text evidence="1">The sequence shown here is derived from an EMBL/GenBank/DDBJ whole genome shotgun (WGS) entry which is preliminary data.</text>
</comment>
<dbReference type="EMBL" id="AZHX01001572">
    <property type="protein sequence ID" value="ETX01961.1"/>
    <property type="molecule type" value="Genomic_DNA"/>
</dbReference>
<accession>W4LW23</accession>
<protein>
    <submittedName>
        <fullName evidence="1">Uncharacterized protein</fullName>
    </submittedName>
</protein>
<keyword evidence="2" id="KW-1185">Reference proteome</keyword>
<reference evidence="1 2" key="1">
    <citation type="journal article" date="2014" name="Nature">
        <title>An environmental bacterial taxon with a large and distinct metabolic repertoire.</title>
        <authorList>
            <person name="Wilson M.C."/>
            <person name="Mori T."/>
            <person name="Ruckert C."/>
            <person name="Uria A.R."/>
            <person name="Helf M.J."/>
            <person name="Takada K."/>
            <person name="Gernert C."/>
            <person name="Steffens U.A."/>
            <person name="Heycke N."/>
            <person name="Schmitt S."/>
            <person name="Rinke C."/>
            <person name="Helfrich E.J."/>
            <person name="Brachmann A.O."/>
            <person name="Gurgui C."/>
            <person name="Wakimoto T."/>
            <person name="Kracht M."/>
            <person name="Crusemann M."/>
            <person name="Hentschel U."/>
            <person name="Abe I."/>
            <person name="Matsunaga S."/>
            <person name="Kalinowski J."/>
            <person name="Takeyama H."/>
            <person name="Piel J."/>
        </authorList>
    </citation>
    <scope>NUCLEOTIDE SEQUENCE [LARGE SCALE GENOMIC DNA]</scope>
    <source>
        <strain evidence="2">TSY2</strain>
    </source>
</reference>
<dbReference type="AlphaFoldDB" id="W4LW23"/>
<gene>
    <name evidence="1" type="ORF">ETSY2_36380</name>
</gene>
<proteinExistence type="predicted"/>
<organism evidence="1 2">
    <name type="scientific">Candidatus Entotheonella gemina</name>
    <dbReference type="NCBI Taxonomy" id="1429439"/>
    <lineage>
        <taxon>Bacteria</taxon>
        <taxon>Pseudomonadati</taxon>
        <taxon>Nitrospinota/Tectimicrobiota group</taxon>
        <taxon>Candidatus Tectimicrobiota</taxon>
        <taxon>Candidatus Entotheonellia</taxon>
        <taxon>Candidatus Entotheonellales</taxon>
        <taxon>Candidatus Entotheonellaceae</taxon>
        <taxon>Candidatus Entotheonella</taxon>
    </lineage>
</organism>
<evidence type="ECO:0000313" key="2">
    <source>
        <dbReference type="Proteomes" id="UP000019140"/>
    </source>
</evidence>
<sequence length="50" mass="5452">MPLLFSRRGTFAAEANLYRHRQNTCSTHLSTFAIITPNLSLTLGTASVGD</sequence>
<name>W4LW23_9BACT</name>
<evidence type="ECO:0000313" key="1">
    <source>
        <dbReference type="EMBL" id="ETX01961.1"/>
    </source>
</evidence>
<dbReference type="Proteomes" id="UP000019140">
    <property type="component" value="Unassembled WGS sequence"/>
</dbReference>
<dbReference type="HOGENOM" id="CLU_3115787_0_0_7"/>